<keyword evidence="2 7" id="KW-1048">Host nucleus</keyword>
<protein>
    <recommendedName>
        <fullName evidence="7">Packaging protein UL32</fullName>
    </recommendedName>
</protein>
<dbReference type="Proteomes" id="UP000677407">
    <property type="component" value="Segment"/>
</dbReference>
<evidence type="ECO:0000256" key="4">
    <source>
        <dbReference type="ARBA" id="ARBA00022771"/>
    </source>
</evidence>
<dbReference type="GO" id="GO:0019031">
    <property type="term" value="C:viral envelope"/>
    <property type="evidence" value="ECO:0007669"/>
    <property type="project" value="InterPro"/>
</dbReference>
<dbReference type="GO" id="GO:0030430">
    <property type="term" value="C:host cell cytoplasm"/>
    <property type="evidence" value="ECO:0007669"/>
    <property type="project" value="UniProtKB-SubCell"/>
</dbReference>
<evidence type="ECO:0000256" key="5">
    <source>
        <dbReference type="ARBA" id="ARBA00022833"/>
    </source>
</evidence>
<dbReference type="Pfam" id="PF01673">
    <property type="entry name" value="Herpes_env"/>
    <property type="match status" value="2"/>
</dbReference>
<keyword evidence="6 7" id="KW-1035">Host cytoplasm</keyword>
<keyword evidence="5" id="KW-0862">Zinc</keyword>
<reference evidence="8" key="1">
    <citation type="submission" date="2017-11" db="EMBL/GenBank/DDBJ databases">
        <title>The distinct marsupial branch of gammaherpesviruses includes novel host-derived genes seldom found in other viruses.</title>
        <authorList>
            <person name="Vaz P.K."/>
        </authorList>
    </citation>
    <scope>NUCLEOTIDE SEQUENCE</scope>
    <source>
        <strain evidence="8">36M/11</strain>
    </source>
</reference>
<dbReference type="EMBL" id="MG452722">
    <property type="protein sequence ID" value="AZB49241.1"/>
    <property type="molecule type" value="Genomic_DNA"/>
</dbReference>
<dbReference type="PROSITE" id="PS51988">
    <property type="entry name" value="HERPESVIRUS_UL32"/>
    <property type="match status" value="1"/>
</dbReference>
<evidence type="ECO:0000256" key="3">
    <source>
        <dbReference type="ARBA" id="ARBA00022723"/>
    </source>
</evidence>
<dbReference type="RefSeq" id="YP_010087511.1">
    <property type="nucleotide sequence ID" value="NC_055555.1"/>
</dbReference>
<dbReference type="GO" id="GO:0042025">
    <property type="term" value="C:host cell nucleus"/>
    <property type="evidence" value="ECO:0007669"/>
    <property type="project" value="UniProtKB-SubCell"/>
</dbReference>
<dbReference type="InterPro" id="IPR002597">
    <property type="entry name" value="Herpes_env"/>
</dbReference>
<organism evidence="8">
    <name type="scientific">Phascolarctid gammaherpesvirus 1</name>
    <dbReference type="NCBI Taxonomy" id="2249313"/>
    <lineage>
        <taxon>Viruses</taxon>
        <taxon>Duplodnaviria</taxon>
        <taxon>Heunggongvirae</taxon>
        <taxon>Peploviricota</taxon>
        <taxon>Herviviricetes</taxon>
        <taxon>Herpesvirales</taxon>
        <taxon>Orthoherpesviridae</taxon>
        <taxon>Gammaherpesvirinae</taxon>
        <taxon>Manticavirus</taxon>
        <taxon>Manticavirus phascolarctidgamma1</taxon>
    </lineage>
</organism>
<dbReference type="KEGG" id="vg:65102796"/>
<gene>
    <name evidence="8" type="primary">ORF68</name>
</gene>
<accession>A0A3S8D7R0</accession>
<comment type="similarity">
    <text evidence="1 7">Belongs to the herpesviridae UL32 protein family.</text>
</comment>
<name>A0A3S8D7R0_9GAMA</name>
<evidence type="ECO:0000256" key="7">
    <source>
        <dbReference type="RuleBase" id="RU364029"/>
    </source>
</evidence>
<dbReference type="GeneID" id="65102796"/>
<keyword evidence="9" id="KW-1185">Reference proteome</keyword>
<comment type="subcellular location">
    <subcellularLocation>
        <location evidence="7">Host cytoplasm</location>
    </subcellularLocation>
    <subcellularLocation>
        <location evidence="7">Host nucleus</location>
    </subcellularLocation>
</comment>
<keyword evidence="3" id="KW-0479">Metal-binding</keyword>
<evidence type="ECO:0000313" key="9">
    <source>
        <dbReference type="Proteomes" id="UP000677407"/>
    </source>
</evidence>
<evidence type="ECO:0000256" key="2">
    <source>
        <dbReference type="ARBA" id="ARBA00022562"/>
    </source>
</evidence>
<evidence type="ECO:0000313" key="8">
    <source>
        <dbReference type="EMBL" id="AZB49241.1"/>
    </source>
</evidence>
<evidence type="ECO:0000256" key="1">
    <source>
        <dbReference type="ARBA" id="ARBA00005235"/>
    </source>
</evidence>
<evidence type="ECO:0000256" key="6">
    <source>
        <dbReference type="ARBA" id="ARBA00023200"/>
    </source>
</evidence>
<comment type="function">
    <text evidence="7">Plays a role in efficient localization of neo-synthesized capsids to nuclear replication compartments, thereby controlling cleavage and packaging of virus genomic DNA.</text>
</comment>
<sequence>MGAIREISSGIMHLNSDRVLILYVVGGRVLAMGTFIPREITNLNGVKRHVFDLLRHSYMPSNIETALLCEELKHIEDSLSSVGQCRVCRALHDYMREQDPPTAFYEDYSLLCFYANISPQSWTSTFLTAVDLAMLIEKYFCGPLSKDGVIYGPQKMLGPDIFLHFFVLRCFTPVTPIEVHRLEEMASLKLDFLATTFKGVQCKKIPFKLIWKGISACDMPEQPPQSIPTITVPYRMSNCTMHNFLPLLVSIWKETALFKEPCIGSDYNCLSDFPLPDSDEYNLYDGPCLLSPTMTLRRKNGTCSVCVLCECLAASPEACRGLEVLKSKILECFGNNVRLLDRIAFIMGTCESLNHITDPLLKGVIMQCSPQEIHKHLFCDPRCILNTLQTDNDVLFGSCPTRDLIVFKSALACGSMLRQDNLFAVEELNLLLLIFKSIQLAGINKTTFNEILTILGQTLQQRNIRLIHLYNTAQLYV</sequence>
<keyword evidence="4" id="KW-0863">Zinc-finger</keyword>
<dbReference type="GO" id="GO:0008270">
    <property type="term" value="F:zinc ion binding"/>
    <property type="evidence" value="ECO:0007669"/>
    <property type="project" value="UniProtKB-KW"/>
</dbReference>
<proteinExistence type="inferred from homology"/>